<evidence type="ECO:0000256" key="2">
    <source>
        <dbReference type="ARBA" id="ARBA00023315"/>
    </source>
</evidence>
<dbReference type="PANTHER" id="PTHR43420:SF12">
    <property type="entry name" value="N-ACETYLTRANSFERASE DOMAIN-CONTAINING PROTEIN"/>
    <property type="match status" value="1"/>
</dbReference>
<keyword evidence="1" id="KW-0808">Transferase</keyword>
<dbReference type="EMBL" id="BMRB01000002">
    <property type="protein sequence ID" value="GGS27708.1"/>
    <property type="molecule type" value="Genomic_DNA"/>
</dbReference>
<keyword evidence="5" id="KW-1185">Reference proteome</keyword>
<evidence type="ECO:0000313" key="5">
    <source>
        <dbReference type="Proteomes" id="UP000660680"/>
    </source>
</evidence>
<dbReference type="Pfam" id="PF13508">
    <property type="entry name" value="Acetyltransf_7"/>
    <property type="match status" value="1"/>
</dbReference>
<dbReference type="Gene3D" id="3.40.630.30">
    <property type="match status" value="1"/>
</dbReference>
<protein>
    <submittedName>
        <fullName evidence="4">N-acetyltransferase</fullName>
    </submittedName>
</protein>
<name>A0A918LBB4_9PSEU</name>
<sequence>MTARELDLTDDTTARTAHEVVRAAYRVEADLIGSDAIPALRETLAELRALPLRWLGVGAPDAIIAWTVEDEVVDIDRLCVHPDHFRRGLATTLLTALLARTSGPVTVSTVAANTPAITLYERHGFTRTGQFQPEPGLTVVTFRLERG</sequence>
<dbReference type="InterPro" id="IPR016181">
    <property type="entry name" value="Acyl_CoA_acyltransferase"/>
</dbReference>
<gene>
    <name evidence="4" type="ORF">GCM10010171_20610</name>
</gene>
<keyword evidence="2" id="KW-0012">Acyltransferase</keyword>
<accession>A0A918LBB4</accession>
<dbReference type="Proteomes" id="UP000660680">
    <property type="component" value="Unassembled WGS sequence"/>
</dbReference>
<dbReference type="PANTHER" id="PTHR43420">
    <property type="entry name" value="ACETYLTRANSFERASE"/>
    <property type="match status" value="1"/>
</dbReference>
<dbReference type="PROSITE" id="PS51186">
    <property type="entry name" value="GNAT"/>
    <property type="match status" value="1"/>
</dbReference>
<dbReference type="GO" id="GO:0016747">
    <property type="term" value="F:acyltransferase activity, transferring groups other than amino-acyl groups"/>
    <property type="evidence" value="ECO:0007669"/>
    <property type="project" value="InterPro"/>
</dbReference>
<dbReference type="RefSeq" id="WP_189210215.1">
    <property type="nucleotide sequence ID" value="NZ_BMRB01000002.1"/>
</dbReference>
<dbReference type="InterPro" id="IPR050680">
    <property type="entry name" value="YpeA/RimI_acetyltransf"/>
</dbReference>
<dbReference type="InterPro" id="IPR000182">
    <property type="entry name" value="GNAT_dom"/>
</dbReference>
<evidence type="ECO:0000259" key="3">
    <source>
        <dbReference type="PROSITE" id="PS51186"/>
    </source>
</evidence>
<dbReference type="SUPFAM" id="SSF55729">
    <property type="entry name" value="Acyl-CoA N-acyltransferases (Nat)"/>
    <property type="match status" value="1"/>
</dbReference>
<reference evidence="4" key="2">
    <citation type="submission" date="2020-09" db="EMBL/GenBank/DDBJ databases">
        <authorList>
            <person name="Sun Q."/>
            <person name="Ohkuma M."/>
        </authorList>
    </citation>
    <scope>NUCLEOTIDE SEQUENCE</scope>
    <source>
        <strain evidence="4">JCM 3276</strain>
    </source>
</reference>
<evidence type="ECO:0000313" key="4">
    <source>
        <dbReference type="EMBL" id="GGS27708.1"/>
    </source>
</evidence>
<reference evidence="4" key="1">
    <citation type="journal article" date="2014" name="Int. J. Syst. Evol. Microbiol.">
        <title>Complete genome sequence of Corynebacterium casei LMG S-19264T (=DSM 44701T), isolated from a smear-ripened cheese.</title>
        <authorList>
            <consortium name="US DOE Joint Genome Institute (JGI-PGF)"/>
            <person name="Walter F."/>
            <person name="Albersmeier A."/>
            <person name="Kalinowski J."/>
            <person name="Ruckert C."/>
        </authorList>
    </citation>
    <scope>NUCLEOTIDE SEQUENCE</scope>
    <source>
        <strain evidence="4">JCM 3276</strain>
    </source>
</reference>
<evidence type="ECO:0000256" key="1">
    <source>
        <dbReference type="ARBA" id="ARBA00022679"/>
    </source>
</evidence>
<dbReference type="AlphaFoldDB" id="A0A918LBB4"/>
<organism evidence="4 5">
    <name type="scientific">Actinokineospora fastidiosa</name>
    <dbReference type="NCBI Taxonomy" id="1816"/>
    <lineage>
        <taxon>Bacteria</taxon>
        <taxon>Bacillati</taxon>
        <taxon>Actinomycetota</taxon>
        <taxon>Actinomycetes</taxon>
        <taxon>Pseudonocardiales</taxon>
        <taxon>Pseudonocardiaceae</taxon>
        <taxon>Actinokineospora</taxon>
    </lineage>
</organism>
<proteinExistence type="predicted"/>
<comment type="caution">
    <text evidence="4">The sequence shown here is derived from an EMBL/GenBank/DDBJ whole genome shotgun (WGS) entry which is preliminary data.</text>
</comment>
<feature type="domain" description="N-acetyltransferase" evidence="3">
    <location>
        <begin position="12"/>
        <end position="147"/>
    </location>
</feature>